<keyword evidence="2" id="KW-0934">Plastid</keyword>
<keyword evidence="4" id="KW-0067">ATP-binding</keyword>
<dbReference type="GO" id="GO:0008353">
    <property type="term" value="F:RNA polymerase II CTD heptapeptide repeat kinase activity"/>
    <property type="evidence" value="ECO:0000318"/>
    <property type="project" value="GO_Central"/>
</dbReference>
<feature type="domain" description="Protein kinase" evidence="5">
    <location>
        <begin position="42"/>
        <end position="352"/>
    </location>
</feature>
<evidence type="ECO:0000256" key="3">
    <source>
        <dbReference type="ARBA" id="ARBA00022741"/>
    </source>
</evidence>
<dbReference type="SMART" id="SM00220">
    <property type="entry name" value="S_TKc"/>
    <property type="match status" value="1"/>
</dbReference>
<accession>D8S0H9</accession>
<dbReference type="Gramene" id="EFJ22053">
    <property type="protein sequence ID" value="EFJ22053"/>
    <property type="gene ID" value="SELMODRAFT_105971"/>
</dbReference>
<dbReference type="eggNOG" id="KOG0594">
    <property type="taxonomic scope" value="Eukaryota"/>
</dbReference>
<dbReference type="InterPro" id="IPR006843">
    <property type="entry name" value="PAP/fibrillin_dom"/>
</dbReference>
<evidence type="ECO:0000313" key="7">
    <source>
        <dbReference type="Proteomes" id="UP000001514"/>
    </source>
</evidence>
<dbReference type="OMA" id="SKDWPHD"/>
<dbReference type="InterPro" id="IPR050108">
    <property type="entry name" value="CDK"/>
</dbReference>
<dbReference type="PANTHER" id="PTHR24056:SF545">
    <property type="entry name" value="PLASTID-LIPID-ASSOCIATED PROTEIN 14, CHLOROPLASTIC-RELATED"/>
    <property type="match status" value="1"/>
</dbReference>
<evidence type="ECO:0000259" key="5">
    <source>
        <dbReference type="PROSITE" id="PS50011"/>
    </source>
</evidence>
<dbReference type="InParanoid" id="D8S0H9"/>
<dbReference type="AlphaFoldDB" id="D8S0H9"/>
<dbReference type="GO" id="GO:0005634">
    <property type="term" value="C:nucleus"/>
    <property type="evidence" value="ECO:0000318"/>
    <property type="project" value="GO_Central"/>
</dbReference>
<dbReference type="GO" id="GO:0032968">
    <property type="term" value="P:positive regulation of transcription elongation by RNA polymerase II"/>
    <property type="evidence" value="ECO:0000318"/>
    <property type="project" value="GO_Central"/>
</dbReference>
<dbReference type="KEGG" id="smo:SELMODRAFT_105971"/>
<dbReference type="GO" id="GO:0009536">
    <property type="term" value="C:plastid"/>
    <property type="evidence" value="ECO:0007669"/>
    <property type="project" value="UniProtKB-SubCell"/>
</dbReference>
<dbReference type="PANTHER" id="PTHR24056">
    <property type="entry name" value="CELL DIVISION PROTEIN KINASE"/>
    <property type="match status" value="1"/>
</dbReference>
<dbReference type="FunCoup" id="D8S0H9">
    <property type="interactions" value="190"/>
</dbReference>
<dbReference type="InterPro" id="IPR000719">
    <property type="entry name" value="Prot_kinase_dom"/>
</dbReference>
<dbReference type="EMBL" id="GL377597">
    <property type="protein sequence ID" value="EFJ22053.1"/>
    <property type="molecule type" value="Genomic_DNA"/>
</dbReference>
<organism evidence="7">
    <name type="scientific">Selaginella moellendorffii</name>
    <name type="common">Spikemoss</name>
    <dbReference type="NCBI Taxonomy" id="88036"/>
    <lineage>
        <taxon>Eukaryota</taxon>
        <taxon>Viridiplantae</taxon>
        <taxon>Streptophyta</taxon>
        <taxon>Embryophyta</taxon>
        <taxon>Tracheophyta</taxon>
        <taxon>Lycopodiopsida</taxon>
        <taxon>Selaginellales</taxon>
        <taxon>Selaginellaceae</taxon>
        <taxon>Selaginella</taxon>
    </lineage>
</organism>
<dbReference type="Pfam" id="PF04755">
    <property type="entry name" value="PAP_fibrillin"/>
    <property type="match status" value="1"/>
</dbReference>
<evidence type="ECO:0000256" key="1">
    <source>
        <dbReference type="ARBA" id="ARBA00004474"/>
    </source>
</evidence>
<reference evidence="6 7" key="1">
    <citation type="journal article" date="2011" name="Science">
        <title>The Selaginella genome identifies genetic changes associated with the evolution of vascular plants.</title>
        <authorList>
            <person name="Banks J.A."/>
            <person name="Nishiyama T."/>
            <person name="Hasebe M."/>
            <person name="Bowman J.L."/>
            <person name="Gribskov M."/>
            <person name="dePamphilis C."/>
            <person name="Albert V.A."/>
            <person name="Aono N."/>
            <person name="Aoyama T."/>
            <person name="Ambrose B.A."/>
            <person name="Ashton N.W."/>
            <person name="Axtell M.J."/>
            <person name="Barker E."/>
            <person name="Barker M.S."/>
            <person name="Bennetzen J.L."/>
            <person name="Bonawitz N.D."/>
            <person name="Chapple C."/>
            <person name="Cheng C."/>
            <person name="Correa L.G."/>
            <person name="Dacre M."/>
            <person name="DeBarry J."/>
            <person name="Dreyer I."/>
            <person name="Elias M."/>
            <person name="Engstrom E.M."/>
            <person name="Estelle M."/>
            <person name="Feng L."/>
            <person name="Finet C."/>
            <person name="Floyd S.K."/>
            <person name="Frommer W.B."/>
            <person name="Fujita T."/>
            <person name="Gramzow L."/>
            <person name="Gutensohn M."/>
            <person name="Harholt J."/>
            <person name="Hattori M."/>
            <person name="Heyl A."/>
            <person name="Hirai T."/>
            <person name="Hiwatashi Y."/>
            <person name="Ishikawa M."/>
            <person name="Iwata M."/>
            <person name="Karol K.G."/>
            <person name="Koehler B."/>
            <person name="Kolukisaoglu U."/>
            <person name="Kubo M."/>
            <person name="Kurata T."/>
            <person name="Lalonde S."/>
            <person name="Li K."/>
            <person name="Li Y."/>
            <person name="Litt A."/>
            <person name="Lyons E."/>
            <person name="Manning G."/>
            <person name="Maruyama T."/>
            <person name="Michael T.P."/>
            <person name="Mikami K."/>
            <person name="Miyazaki S."/>
            <person name="Morinaga S."/>
            <person name="Murata T."/>
            <person name="Mueller-Roeber B."/>
            <person name="Nelson D.R."/>
            <person name="Obara M."/>
            <person name="Oguri Y."/>
            <person name="Olmstead R.G."/>
            <person name="Onodera N."/>
            <person name="Petersen B.L."/>
            <person name="Pils B."/>
            <person name="Prigge M."/>
            <person name="Rensing S.A."/>
            <person name="Riano-Pachon D.M."/>
            <person name="Roberts A.W."/>
            <person name="Sato Y."/>
            <person name="Scheller H.V."/>
            <person name="Schulz B."/>
            <person name="Schulz C."/>
            <person name="Shakirov E.V."/>
            <person name="Shibagaki N."/>
            <person name="Shinohara N."/>
            <person name="Shippen D.E."/>
            <person name="Soerensen I."/>
            <person name="Sotooka R."/>
            <person name="Sugimoto N."/>
            <person name="Sugita M."/>
            <person name="Sumikawa N."/>
            <person name="Tanurdzic M."/>
            <person name="Theissen G."/>
            <person name="Ulvskov P."/>
            <person name="Wakazuki S."/>
            <person name="Weng J.K."/>
            <person name="Willats W.W."/>
            <person name="Wipf D."/>
            <person name="Wolf P.G."/>
            <person name="Yang L."/>
            <person name="Zimmer A.D."/>
            <person name="Zhu Q."/>
            <person name="Mitros T."/>
            <person name="Hellsten U."/>
            <person name="Loque D."/>
            <person name="Otillar R."/>
            <person name="Salamov A."/>
            <person name="Schmutz J."/>
            <person name="Shapiro H."/>
            <person name="Lindquist E."/>
            <person name="Lucas S."/>
            <person name="Rokhsar D."/>
            <person name="Grigoriev I.V."/>
        </authorList>
    </citation>
    <scope>NUCLEOTIDE SEQUENCE [LARGE SCALE GENOMIC DNA]</scope>
</reference>
<dbReference type="GO" id="GO:0005524">
    <property type="term" value="F:ATP binding"/>
    <property type="evidence" value="ECO:0007669"/>
    <property type="project" value="UniProtKB-KW"/>
</dbReference>
<dbReference type="Proteomes" id="UP000001514">
    <property type="component" value="Unassembled WGS sequence"/>
</dbReference>
<name>D8S0H9_SELML</name>
<evidence type="ECO:0000256" key="2">
    <source>
        <dbReference type="ARBA" id="ARBA00022640"/>
    </source>
</evidence>
<dbReference type="GO" id="GO:0000307">
    <property type="term" value="C:cyclin-dependent protein kinase holoenzyme complex"/>
    <property type="evidence" value="ECO:0000318"/>
    <property type="project" value="GO_Central"/>
</dbReference>
<dbReference type="InterPro" id="IPR011009">
    <property type="entry name" value="Kinase-like_dom_sf"/>
</dbReference>
<dbReference type="STRING" id="88036.D8S0H9"/>
<dbReference type="SUPFAM" id="SSF56112">
    <property type="entry name" value="Protein kinase-like (PK-like)"/>
    <property type="match status" value="1"/>
</dbReference>
<evidence type="ECO:0000313" key="6">
    <source>
        <dbReference type="EMBL" id="EFJ22053.1"/>
    </source>
</evidence>
<gene>
    <name evidence="6" type="ORF">SELMODRAFT_105971</name>
</gene>
<dbReference type="HOGENOM" id="CLU_431113_0_0_1"/>
<dbReference type="Gene3D" id="1.10.510.10">
    <property type="entry name" value="Transferase(Phosphotransferase) domain 1"/>
    <property type="match status" value="1"/>
</dbReference>
<sequence length="617" mass="69130">MSSLGSAGCASIGRRSKSIICSSKNAAEASPASYKEFKLSDFSLCPHVSIGLSGRSDELLFEGVVQNLFGSDLKGMRVVLRQLTGARAQRRGKRALEIVSKLICKQDIFHSYATRVHGFIPSSDQDSLTLVHGYYGCSLHQWLLCVDWLPNLEQRLALGEEAARRVGDHTTGGPEVTRQLRLVRMIMRDILIGVNYLHSQGLAHTELRLNNIHISAADRHVKASSFPNAVEFSEVDDQVTVPSGSQLKNRRKQIIAYDIRCVGYVMARMVLRELMDPLIFSHFKTFLRKGHDPVGLREFLLPHLLSKSPSGSTGLQILDRDGGAGWNLLAAMLAIDPGNRISCTDALRHPFLCGPRWPVNSSIDMIRWSLGSAAIRIVEEYIYMTHQRNRLAQLIDLLERVNFTTRREDWMKTLPGKWRLIYHTSRQIGLTTRQASPPVLIKDVMQTISVTSQTLASTVDVTFTVLPSDTNWPHDKSGNSGRIQINATNIQLRQGERLYQTDTEVIDQSPALERLREVESSATRKRKGLGHFLPKDAPKSLPIIRLDVDEFDIGMELEEALPDADWARRIVQEVRLQLPKEIFAVSKLACATYVDSRLLVLRGITGAALLFIRSPMK</sequence>
<proteinExistence type="predicted"/>
<dbReference type="PROSITE" id="PS50011">
    <property type="entry name" value="PROTEIN_KINASE_DOM"/>
    <property type="match status" value="1"/>
</dbReference>
<evidence type="ECO:0000256" key="4">
    <source>
        <dbReference type="ARBA" id="ARBA00022840"/>
    </source>
</evidence>
<keyword evidence="7" id="KW-1185">Reference proteome</keyword>
<keyword evidence="3" id="KW-0547">Nucleotide-binding</keyword>
<protein>
    <recommendedName>
        <fullName evidence="5">Protein kinase domain-containing protein</fullName>
    </recommendedName>
</protein>
<comment type="subcellular location">
    <subcellularLocation>
        <location evidence="1">Plastid</location>
    </subcellularLocation>
</comment>